<organism evidence="4 5">
    <name type="scientific">Papaver somniferum</name>
    <name type="common">Opium poppy</name>
    <dbReference type="NCBI Taxonomy" id="3469"/>
    <lineage>
        <taxon>Eukaryota</taxon>
        <taxon>Viridiplantae</taxon>
        <taxon>Streptophyta</taxon>
        <taxon>Embryophyta</taxon>
        <taxon>Tracheophyta</taxon>
        <taxon>Spermatophyta</taxon>
        <taxon>Magnoliopsida</taxon>
        <taxon>Ranunculales</taxon>
        <taxon>Papaveraceae</taxon>
        <taxon>Papaveroideae</taxon>
        <taxon>Papaver</taxon>
    </lineage>
</organism>
<name>A0A4Y7J0J6_PAPSO</name>
<evidence type="ECO:0000256" key="2">
    <source>
        <dbReference type="ARBA" id="ARBA00022679"/>
    </source>
</evidence>
<comment type="similarity">
    <text evidence="1">Belongs to the PC-esterase family. TBL subfamily.</text>
</comment>
<feature type="domain" description="Trichome birefringence-like C-terminal" evidence="3">
    <location>
        <begin position="31"/>
        <end position="250"/>
    </location>
</feature>
<dbReference type="InterPro" id="IPR026057">
    <property type="entry name" value="TBL_C"/>
</dbReference>
<dbReference type="Gene3D" id="3.40.50.1370">
    <property type="entry name" value="Aspartate/ornithine carbamoyltransferase"/>
    <property type="match status" value="1"/>
</dbReference>
<dbReference type="InterPro" id="IPR036901">
    <property type="entry name" value="Asp/Orn_carbamoylTrfase_sf"/>
</dbReference>
<dbReference type="PANTHER" id="PTHR32285:SF208">
    <property type="entry name" value="PROTEIN TRICHOME BIREFRINGENCE-LIKE 2"/>
    <property type="match status" value="1"/>
</dbReference>
<proteinExistence type="inferred from homology"/>
<dbReference type="GO" id="GO:0016413">
    <property type="term" value="F:O-acetyltransferase activity"/>
    <property type="evidence" value="ECO:0007669"/>
    <property type="project" value="InterPro"/>
</dbReference>
<evidence type="ECO:0000313" key="5">
    <source>
        <dbReference type="Proteomes" id="UP000316621"/>
    </source>
</evidence>
<feature type="domain" description="Trichome birefringence-like C-terminal" evidence="3">
    <location>
        <begin position="2"/>
        <end position="30"/>
    </location>
</feature>
<dbReference type="AlphaFoldDB" id="A0A4Y7J0J6"/>
<accession>A0A4Y7J0J6</accession>
<dbReference type="EMBL" id="CM010717">
    <property type="protein sequence ID" value="RZC53175.1"/>
    <property type="molecule type" value="Genomic_DNA"/>
</dbReference>
<sequence length="265" mass="31153">MNATDFLERLRGKRIVFVGDSQNRNMWKSLDYNCSLQYVSAPFLVSETSIKLENGTTATETLRLDLMHKKSWAFRDADVIVFNTGQWWNYEKTSKGENYYQEGTFVYPKLKVLKAFEKALNTWGKWVDQNIDTNRTQVIFKGYSFTHFKSGQWNTGGQCHKETEPNFSEIFLRKYPTKMKIVENVLRRMKTPVIYMNISKLTDYRKDGHPSIYRTEYKTEEERVAALHSQDCSHWCLPGVPDVWNQLMYASLLKSGQGPWTKRVY</sequence>
<gene>
    <name evidence="4" type="ORF">C5167_012030</name>
</gene>
<protein>
    <recommendedName>
        <fullName evidence="3">Trichome birefringence-like C-terminal domain-containing protein</fullName>
    </recommendedName>
</protein>
<dbReference type="InterPro" id="IPR029962">
    <property type="entry name" value="TBL"/>
</dbReference>
<dbReference type="GO" id="GO:0006520">
    <property type="term" value="P:amino acid metabolic process"/>
    <property type="evidence" value="ECO:0007669"/>
    <property type="project" value="InterPro"/>
</dbReference>
<dbReference type="Proteomes" id="UP000316621">
    <property type="component" value="Chromosome 3"/>
</dbReference>
<dbReference type="GO" id="GO:0016597">
    <property type="term" value="F:amino acid binding"/>
    <property type="evidence" value="ECO:0007669"/>
    <property type="project" value="InterPro"/>
</dbReference>
<dbReference type="Pfam" id="PF13839">
    <property type="entry name" value="PC-Esterase"/>
    <property type="match status" value="2"/>
</dbReference>
<evidence type="ECO:0000259" key="3">
    <source>
        <dbReference type="Pfam" id="PF13839"/>
    </source>
</evidence>
<dbReference type="GO" id="GO:0005794">
    <property type="term" value="C:Golgi apparatus"/>
    <property type="evidence" value="ECO:0007669"/>
    <property type="project" value="TreeGrafter"/>
</dbReference>
<dbReference type="PANTHER" id="PTHR32285">
    <property type="entry name" value="PROTEIN TRICHOME BIREFRINGENCE-LIKE 9-RELATED"/>
    <property type="match status" value="1"/>
</dbReference>
<dbReference type="GO" id="GO:0016743">
    <property type="term" value="F:carboxyl- or carbamoyltransferase activity"/>
    <property type="evidence" value="ECO:0007669"/>
    <property type="project" value="InterPro"/>
</dbReference>
<keyword evidence="2" id="KW-0808">Transferase</keyword>
<evidence type="ECO:0000313" key="4">
    <source>
        <dbReference type="EMBL" id="RZC53175.1"/>
    </source>
</evidence>
<evidence type="ECO:0000256" key="1">
    <source>
        <dbReference type="ARBA" id="ARBA00007727"/>
    </source>
</evidence>
<keyword evidence="5" id="KW-1185">Reference proteome</keyword>
<dbReference type="Gramene" id="RZC53175">
    <property type="protein sequence ID" value="RZC53175"/>
    <property type="gene ID" value="C5167_012030"/>
</dbReference>
<reference evidence="4 5" key="1">
    <citation type="journal article" date="2018" name="Science">
        <title>The opium poppy genome and morphinan production.</title>
        <authorList>
            <person name="Guo L."/>
            <person name="Winzer T."/>
            <person name="Yang X."/>
            <person name="Li Y."/>
            <person name="Ning Z."/>
            <person name="He Z."/>
            <person name="Teodor R."/>
            <person name="Lu Y."/>
            <person name="Bowser T.A."/>
            <person name="Graham I.A."/>
            <person name="Ye K."/>
        </authorList>
    </citation>
    <scope>NUCLEOTIDE SEQUENCE [LARGE SCALE GENOMIC DNA]</scope>
    <source>
        <strain evidence="5">cv. HN1</strain>
        <tissue evidence="4">Leaves</tissue>
    </source>
</reference>